<protein>
    <submittedName>
        <fullName evidence="1">Uncharacterized protein</fullName>
    </submittedName>
</protein>
<keyword evidence="2" id="KW-1185">Reference proteome</keyword>
<proteinExistence type="predicted"/>
<evidence type="ECO:0000313" key="2">
    <source>
        <dbReference type="Proteomes" id="UP000823388"/>
    </source>
</evidence>
<evidence type="ECO:0000313" key="1">
    <source>
        <dbReference type="EMBL" id="KAG2579557.1"/>
    </source>
</evidence>
<comment type="caution">
    <text evidence="1">The sequence shown here is derived from an EMBL/GenBank/DDBJ whole genome shotgun (WGS) entry which is preliminary data.</text>
</comment>
<name>A0A8T0R1N8_PANVG</name>
<accession>A0A8T0R1N8</accession>
<dbReference type="AlphaFoldDB" id="A0A8T0R1N8"/>
<reference evidence="1" key="1">
    <citation type="submission" date="2020-05" db="EMBL/GenBank/DDBJ databases">
        <title>WGS assembly of Panicum virgatum.</title>
        <authorList>
            <person name="Lovell J.T."/>
            <person name="Jenkins J."/>
            <person name="Shu S."/>
            <person name="Juenger T.E."/>
            <person name="Schmutz J."/>
        </authorList>
    </citation>
    <scope>NUCLEOTIDE SEQUENCE</scope>
    <source>
        <strain evidence="1">AP13</strain>
    </source>
</reference>
<organism evidence="1 2">
    <name type="scientific">Panicum virgatum</name>
    <name type="common">Blackwell switchgrass</name>
    <dbReference type="NCBI Taxonomy" id="38727"/>
    <lineage>
        <taxon>Eukaryota</taxon>
        <taxon>Viridiplantae</taxon>
        <taxon>Streptophyta</taxon>
        <taxon>Embryophyta</taxon>
        <taxon>Tracheophyta</taxon>
        <taxon>Spermatophyta</taxon>
        <taxon>Magnoliopsida</taxon>
        <taxon>Liliopsida</taxon>
        <taxon>Poales</taxon>
        <taxon>Poaceae</taxon>
        <taxon>PACMAD clade</taxon>
        <taxon>Panicoideae</taxon>
        <taxon>Panicodae</taxon>
        <taxon>Paniceae</taxon>
        <taxon>Panicinae</taxon>
        <taxon>Panicum</taxon>
        <taxon>Panicum sect. Hiantes</taxon>
    </lineage>
</organism>
<gene>
    <name evidence="1" type="ORF">PVAP13_6NG254364</name>
</gene>
<sequence length="67" mass="7756">MEIGDDCTGTSALLCFPLFPFLIQWRSETDEAERACKRRIDSLVGRQWVFFDIQVCSFLASDNPDYM</sequence>
<dbReference type="Proteomes" id="UP000823388">
    <property type="component" value="Chromosome 6N"/>
</dbReference>
<dbReference type="EMBL" id="CM029048">
    <property type="protein sequence ID" value="KAG2579557.1"/>
    <property type="molecule type" value="Genomic_DNA"/>
</dbReference>